<keyword evidence="2 9" id="KW-0820">tRNA-binding</keyword>
<dbReference type="Gene3D" id="2.40.50.140">
    <property type="entry name" value="Nucleic acid-binding proteins"/>
    <property type="match status" value="1"/>
</dbReference>
<evidence type="ECO:0000256" key="5">
    <source>
        <dbReference type="ARBA" id="ARBA00022840"/>
    </source>
</evidence>
<dbReference type="InterPro" id="IPR012340">
    <property type="entry name" value="NA-bd_OB-fold"/>
</dbReference>
<keyword evidence="3 10" id="KW-0436">Ligase</keyword>
<protein>
    <recommendedName>
        <fullName evidence="11">tRNA-binding domain-containing protein</fullName>
    </recommendedName>
</protein>
<proteinExistence type="inferred from homology"/>
<dbReference type="InterPro" id="IPR002547">
    <property type="entry name" value="tRNA-bd_dom"/>
</dbReference>
<keyword evidence="4 10" id="KW-0547">Nucleotide-binding</keyword>
<dbReference type="Pfam" id="PF00579">
    <property type="entry name" value="tRNA-synt_1b"/>
    <property type="match status" value="2"/>
</dbReference>
<evidence type="ECO:0000256" key="1">
    <source>
        <dbReference type="ARBA" id="ARBA00022490"/>
    </source>
</evidence>
<keyword evidence="1" id="KW-0963">Cytoplasm</keyword>
<dbReference type="Gene3D" id="3.40.50.620">
    <property type="entry name" value="HUPs"/>
    <property type="match status" value="2"/>
</dbReference>
<dbReference type="InterPro" id="IPR002305">
    <property type="entry name" value="aa-tRNA-synth_Ic"/>
</dbReference>
<name>A0ABQ7TN71_PHRPL</name>
<keyword evidence="5 10" id="KW-0067">ATP-binding</keyword>
<dbReference type="InterPro" id="IPR051270">
    <property type="entry name" value="Tyrosine-tRNA_ligase_regulator"/>
</dbReference>
<comment type="caution">
    <text evidence="12">The sequence shown here is derived from an EMBL/GenBank/DDBJ whole genome shotgun (WGS) entry which is preliminary data.</text>
</comment>
<comment type="similarity">
    <text evidence="10">Belongs to the class-I aminoacyl-tRNA synthetase family.</text>
</comment>
<keyword evidence="6 9" id="KW-0694">RNA-binding</keyword>
<dbReference type="PROSITE" id="PS50886">
    <property type="entry name" value="TRBD"/>
    <property type="match status" value="1"/>
</dbReference>
<dbReference type="Gene3D" id="1.10.240.10">
    <property type="entry name" value="Tyrosyl-Transfer RNA Synthetase"/>
    <property type="match status" value="1"/>
</dbReference>
<evidence type="ECO:0000256" key="2">
    <source>
        <dbReference type="ARBA" id="ARBA00022555"/>
    </source>
</evidence>
<evidence type="ECO:0000313" key="12">
    <source>
        <dbReference type="EMBL" id="KAH0631083.1"/>
    </source>
</evidence>
<keyword evidence="7 10" id="KW-0648">Protein biosynthesis</keyword>
<evidence type="ECO:0000256" key="9">
    <source>
        <dbReference type="PROSITE-ProRule" id="PRU00209"/>
    </source>
</evidence>
<keyword evidence="13" id="KW-1185">Reference proteome</keyword>
<evidence type="ECO:0000259" key="11">
    <source>
        <dbReference type="PROSITE" id="PS50886"/>
    </source>
</evidence>
<keyword evidence="8 10" id="KW-0030">Aminoacyl-tRNA synthetase</keyword>
<dbReference type="SUPFAM" id="SSF50249">
    <property type="entry name" value="Nucleic acid-binding proteins"/>
    <property type="match status" value="1"/>
</dbReference>
<evidence type="ECO:0000256" key="10">
    <source>
        <dbReference type="RuleBase" id="RU363036"/>
    </source>
</evidence>
<dbReference type="Pfam" id="PF01588">
    <property type="entry name" value="tRNA_bind"/>
    <property type="match status" value="1"/>
</dbReference>
<organism evidence="12 13">
    <name type="scientific">Phrynosoma platyrhinos</name>
    <name type="common">Desert horned lizard</name>
    <dbReference type="NCBI Taxonomy" id="52577"/>
    <lineage>
        <taxon>Eukaryota</taxon>
        <taxon>Metazoa</taxon>
        <taxon>Chordata</taxon>
        <taxon>Craniata</taxon>
        <taxon>Vertebrata</taxon>
        <taxon>Euteleostomi</taxon>
        <taxon>Lepidosauria</taxon>
        <taxon>Squamata</taxon>
        <taxon>Bifurcata</taxon>
        <taxon>Unidentata</taxon>
        <taxon>Episquamata</taxon>
        <taxon>Toxicofera</taxon>
        <taxon>Iguania</taxon>
        <taxon>Phrynosomatidae</taxon>
        <taxon>Phrynosomatinae</taxon>
        <taxon>Phrynosoma</taxon>
    </lineage>
</organism>
<evidence type="ECO:0000256" key="6">
    <source>
        <dbReference type="ARBA" id="ARBA00022884"/>
    </source>
</evidence>
<gene>
    <name evidence="12" type="ORF">JD844_005174</name>
</gene>
<dbReference type="PANTHER" id="PTHR11586">
    <property type="entry name" value="TRNA-AMINOACYLATION COFACTOR ARC1 FAMILY MEMBER"/>
    <property type="match status" value="1"/>
</dbReference>
<evidence type="ECO:0000256" key="3">
    <source>
        <dbReference type="ARBA" id="ARBA00022598"/>
    </source>
</evidence>
<dbReference type="PANTHER" id="PTHR11586:SF43">
    <property type="entry name" value="TYROSINE--TRNA LIGASE, CYTOPLASMIC"/>
    <property type="match status" value="1"/>
</dbReference>
<dbReference type="EMBL" id="JAIPUX010000035">
    <property type="protein sequence ID" value="KAH0631083.1"/>
    <property type="molecule type" value="Genomic_DNA"/>
</dbReference>
<evidence type="ECO:0000256" key="7">
    <source>
        <dbReference type="ARBA" id="ARBA00022917"/>
    </source>
</evidence>
<sequence length="488" mass="55035">MGHELTAEEKYHLITRNLQVTILFADLHAYLDNMKAPWELLELRTQYYENVIKAMLESIGVPLEKLRFIRGTDYQLSNNLSLQALDEEYLKVDAQFGGVDQRKIFTFAEKYLPSLGYAKRIHLMNPMVPGLTGSKMSSSEEESKIDLLDRKEDVKKKLKKAFCEPGNVENNGVLSFIKHVLFPLRSGNGLQAAKKEIRYTWWWWQWQALGLHGVGKRYSRLSEQLMACASYYLSMYPALFHVVHPGDLKNSVEVALNKLLEPIREKFSSSQMKKLTSCAYPDPSKASKWGMHPDADTLYVEKIDIGEAVPRTVVSGLVQFVPQEELQDRLVVVVCNMKPQKMRGVESQAMLLCAASSGEPCQIEPLDPPAGSCPGERVFVEGYESGQPDEELKPKKKVFEKLQGIPTPSFSCTVHPLSLLTFKSAVGSLEQASLVIGGDSRKNPFLYGEVKIPILRPLEWHAELDAHLDAIDSSCGLTRCQAIHFWDL</sequence>
<evidence type="ECO:0000256" key="8">
    <source>
        <dbReference type="ARBA" id="ARBA00023146"/>
    </source>
</evidence>
<reference evidence="12 13" key="1">
    <citation type="journal article" date="2022" name="Gigascience">
        <title>A chromosome-level genome assembly and annotation of the desert horned lizard, Phrynosoma platyrhinos, provides insight into chromosomal rearrangements among reptiles.</title>
        <authorList>
            <person name="Koochekian N."/>
            <person name="Ascanio A."/>
            <person name="Farleigh K."/>
            <person name="Card D.C."/>
            <person name="Schield D.R."/>
            <person name="Castoe T.A."/>
            <person name="Jezkova T."/>
        </authorList>
    </citation>
    <scope>NUCLEOTIDE SEQUENCE [LARGE SCALE GENOMIC DNA]</scope>
    <source>
        <strain evidence="12">NK-2021</strain>
    </source>
</reference>
<feature type="domain" description="TRNA-binding" evidence="11">
    <location>
        <begin position="275"/>
        <end position="379"/>
    </location>
</feature>
<evidence type="ECO:0000313" key="13">
    <source>
        <dbReference type="Proteomes" id="UP000826234"/>
    </source>
</evidence>
<dbReference type="Proteomes" id="UP000826234">
    <property type="component" value="Unassembled WGS sequence"/>
</dbReference>
<evidence type="ECO:0000256" key="4">
    <source>
        <dbReference type="ARBA" id="ARBA00022741"/>
    </source>
</evidence>
<dbReference type="InterPro" id="IPR014729">
    <property type="entry name" value="Rossmann-like_a/b/a_fold"/>
</dbReference>
<dbReference type="SUPFAM" id="SSF52374">
    <property type="entry name" value="Nucleotidylyl transferase"/>
    <property type="match status" value="1"/>
</dbReference>
<dbReference type="CDD" id="cd02799">
    <property type="entry name" value="tRNA_bind_EMAP-II_like"/>
    <property type="match status" value="1"/>
</dbReference>
<accession>A0ABQ7TN71</accession>